<keyword evidence="1" id="KW-0238">DNA-binding</keyword>
<evidence type="ECO:0000259" key="4">
    <source>
        <dbReference type="Pfam" id="PF23359"/>
    </source>
</evidence>
<evidence type="ECO:0000313" key="5">
    <source>
        <dbReference type="EMBL" id="MFD0924728.1"/>
    </source>
</evidence>
<dbReference type="EMBL" id="JBHTIL010000001">
    <property type="protein sequence ID" value="MFD0924728.1"/>
    <property type="molecule type" value="Genomic_DNA"/>
</dbReference>
<gene>
    <name evidence="5" type="ORF">ACFQ04_03170</name>
</gene>
<evidence type="ECO:0000256" key="2">
    <source>
        <dbReference type="SAM" id="Coils"/>
    </source>
</evidence>
<proteinExistence type="predicted"/>
<feature type="domain" description="Lsr2 dimerization" evidence="3">
    <location>
        <begin position="20"/>
        <end position="77"/>
    </location>
</feature>
<protein>
    <submittedName>
        <fullName evidence="5">Lsr2 family protein</fullName>
    </submittedName>
</protein>
<dbReference type="Pfam" id="PF23359">
    <property type="entry name" value="Lsr2_DNA-bd"/>
    <property type="match status" value="1"/>
</dbReference>
<accession>A0ABW3G3X6</accession>
<dbReference type="Pfam" id="PF11774">
    <property type="entry name" value="Lsr2"/>
    <property type="match status" value="1"/>
</dbReference>
<name>A0ABW3G3X6_9NOCA</name>
<keyword evidence="2" id="KW-0175">Coiled coil</keyword>
<evidence type="ECO:0000259" key="3">
    <source>
        <dbReference type="Pfam" id="PF11774"/>
    </source>
</evidence>
<dbReference type="RefSeq" id="WP_253647264.1">
    <property type="nucleotide sequence ID" value="NZ_BAAAMO010000002.1"/>
</dbReference>
<comment type="caution">
    <text evidence="5">The sequence shown here is derived from an EMBL/GenBank/DDBJ whole genome shotgun (WGS) entry which is preliminary data.</text>
</comment>
<sequence>MFCHKNLLSLNVYQRYYLHMARITVVEVVDDLSGRVLSDPESVRFGIDGTEYELETSRENAQELRDLLQKYVEVSRKRTGRRSDAARAAVSVAEIRAWAIENGWDINERGRVPKVIVDAYNEAH</sequence>
<dbReference type="InterPro" id="IPR024412">
    <property type="entry name" value="Lsr2_dim_dom"/>
</dbReference>
<keyword evidence="6" id="KW-1185">Reference proteome</keyword>
<evidence type="ECO:0000256" key="1">
    <source>
        <dbReference type="ARBA" id="ARBA00023125"/>
    </source>
</evidence>
<dbReference type="InterPro" id="IPR042261">
    <property type="entry name" value="Lsr2-like_dimerization"/>
</dbReference>
<dbReference type="Gene3D" id="4.10.320.10">
    <property type="entry name" value="E3-binding domain"/>
    <property type="match status" value="1"/>
</dbReference>
<reference evidence="6" key="1">
    <citation type="journal article" date="2019" name="Int. J. Syst. Evol. Microbiol.">
        <title>The Global Catalogue of Microorganisms (GCM) 10K type strain sequencing project: providing services to taxonomists for standard genome sequencing and annotation.</title>
        <authorList>
            <consortium name="The Broad Institute Genomics Platform"/>
            <consortium name="The Broad Institute Genome Sequencing Center for Infectious Disease"/>
            <person name="Wu L."/>
            <person name="Ma J."/>
        </authorList>
    </citation>
    <scope>NUCLEOTIDE SEQUENCE [LARGE SCALE GENOMIC DNA]</scope>
    <source>
        <strain evidence="6">CCUG 50873</strain>
    </source>
</reference>
<feature type="coiled-coil region" evidence="2">
    <location>
        <begin position="47"/>
        <end position="74"/>
    </location>
</feature>
<organism evidence="5 6">
    <name type="scientific">Williamsia deligens</name>
    <dbReference type="NCBI Taxonomy" id="321325"/>
    <lineage>
        <taxon>Bacteria</taxon>
        <taxon>Bacillati</taxon>
        <taxon>Actinomycetota</taxon>
        <taxon>Actinomycetes</taxon>
        <taxon>Mycobacteriales</taxon>
        <taxon>Nocardiaceae</taxon>
        <taxon>Williamsia</taxon>
    </lineage>
</organism>
<dbReference type="Proteomes" id="UP001597068">
    <property type="component" value="Unassembled WGS sequence"/>
</dbReference>
<feature type="domain" description="Lsr2 DNA-binding" evidence="4">
    <location>
        <begin position="92"/>
        <end position="123"/>
    </location>
</feature>
<dbReference type="Gene3D" id="3.30.60.230">
    <property type="entry name" value="Lsr2, dimerization domain"/>
    <property type="match status" value="1"/>
</dbReference>
<dbReference type="InterPro" id="IPR055370">
    <property type="entry name" value="Lsr2_DNA-bd"/>
</dbReference>
<dbReference type="InterPro" id="IPR036625">
    <property type="entry name" value="E3-bd_dom_sf"/>
</dbReference>
<evidence type="ECO:0000313" key="6">
    <source>
        <dbReference type="Proteomes" id="UP001597068"/>
    </source>
</evidence>